<gene>
    <name evidence="6" type="ORF">BJ878DRAFT_425464</name>
</gene>
<dbReference type="Gene3D" id="1.10.510.10">
    <property type="entry name" value="Transferase(Phosphotransferase) domain 1"/>
    <property type="match status" value="1"/>
</dbReference>
<dbReference type="EMBL" id="MU254052">
    <property type="protein sequence ID" value="KAG9242645.1"/>
    <property type="molecule type" value="Genomic_DNA"/>
</dbReference>
<organism evidence="6 7">
    <name type="scientific">Calycina marina</name>
    <dbReference type="NCBI Taxonomy" id="1763456"/>
    <lineage>
        <taxon>Eukaryota</taxon>
        <taxon>Fungi</taxon>
        <taxon>Dikarya</taxon>
        <taxon>Ascomycota</taxon>
        <taxon>Pezizomycotina</taxon>
        <taxon>Leotiomycetes</taxon>
        <taxon>Helotiales</taxon>
        <taxon>Pezizellaceae</taxon>
        <taxon>Calycina</taxon>
    </lineage>
</organism>
<evidence type="ECO:0000256" key="4">
    <source>
        <dbReference type="SAM" id="MobiDB-lite"/>
    </source>
</evidence>
<evidence type="ECO:0000256" key="1">
    <source>
        <dbReference type="ARBA" id="ARBA00022741"/>
    </source>
</evidence>
<comment type="caution">
    <text evidence="6">The sequence shown here is derived from an EMBL/GenBank/DDBJ whole genome shotgun (WGS) entry which is preliminary data.</text>
</comment>
<feature type="compositionally biased region" description="Polar residues" evidence="4">
    <location>
        <begin position="77"/>
        <end position="93"/>
    </location>
</feature>
<evidence type="ECO:0000256" key="2">
    <source>
        <dbReference type="ARBA" id="ARBA00022840"/>
    </source>
</evidence>
<dbReference type="InterPro" id="IPR000719">
    <property type="entry name" value="Prot_kinase_dom"/>
</dbReference>
<protein>
    <submittedName>
        <fullName evidence="6">Kinase-like domain-containing protein</fullName>
    </submittedName>
</protein>
<evidence type="ECO:0000259" key="5">
    <source>
        <dbReference type="PROSITE" id="PS50011"/>
    </source>
</evidence>
<keyword evidence="1 3" id="KW-0547">Nucleotide-binding</keyword>
<keyword evidence="6" id="KW-0418">Kinase</keyword>
<dbReference type="AlphaFoldDB" id="A0A9P7Z0J8"/>
<feature type="compositionally biased region" description="Low complexity" evidence="4">
    <location>
        <begin position="1"/>
        <end position="16"/>
    </location>
</feature>
<feature type="region of interest" description="Disordered" evidence="4">
    <location>
        <begin position="160"/>
        <end position="250"/>
    </location>
</feature>
<dbReference type="PANTHER" id="PTHR24345">
    <property type="entry name" value="SERINE/THREONINE-PROTEIN KINASE PLK"/>
    <property type="match status" value="1"/>
</dbReference>
<dbReference type="GO" id="GO:0005634">
    <property type="term" value="C:nucleus"/>
    <property type="evidence" value="ECO:0007669"/>
    <property type="project" value="TreeGrafter"/>
</dbReference>
<dbReference type="PROSITE" id="PS50011">
    <property type="entry name" value="PROTEIN_KINASE_DOM"/>
    <property type="match status" value="1"/>
</dbReference>
<feature type="domain" description="Protein kinase" evidence="5">
    <location>
        <begin position="314"/>
        <end position="620"/>
    </location>
</feature>
<reference evidence="6" key="1">
    <citation type="journal article" date="2021" name="IMA Fungus">
        <title>Genomic characterization of three marine fungi, including Emericellopsis atlantica sp. nov. with signatures of a generalist lifestyle and marine biomass degradation.</title>
        <authorList>
            <person name="Hagestad O.C."/>
            <person name="Hou L."/>
            <person name="Andersen J.H."/>
            <person name="Hansen E.H."/>
            <person name="Altermark B."/>
            <person name="Li C."/>
            <person name="Kuhnert E."/>
            <person name="Cox R.J."/>
            <person name="Crous P.W."/>
            <person name="Spatafora J.W."/>
            <person name="Lail K."/>
            <person name="Amirebrahimi M."/>
            <person name="Lipzen A."/>
            <person name="Pangilinan J."/>
            <person name="Andreopoulos W."/>
            <person name="Hayes R.D."/>
            <person name="Ng V."/>
            <person name="Grigoriev I.V."/>
            <person name="Jackson S.A."/>
            <person name="Sutton T.D.S."/>
            <person name="Dobson A.D.W."/>
            <person name="Rama T."/>
        </authorList>
    </citation>
    <scope>NUCLEOTIDE SEQUENCE</scope>
    <source>
        <strain evidence="6">TRa3180A</strain>
    </source>
</reference>
<dbReference type="Proteomes" id="UP000887226">
    <property type="component" value="Unassembled WGS sequence"/>
</dbReference>
<dbReference type="Pfam" id="PF00069">
    <property type="entry name" value="Pkinase"/>
    <property type="match status" value="1"/>
</dbReference>
<dbReference type="OrthoDB" id="4062651at2759"/>
<dbReference type="PROSITE" id="PS00107">
    <property type="entry name" value="PROTEIN_KINASE_ATP"/>
    <property type="match status" value="1"/>
</dbReference>
<feature type="region of interest" description="Disordered" evidence="4">
    <location>
        <begin position="1"/>
        <end position="50"/>
    </location>
</feature>
<evidence type="ECO:0000313" key="7">
    <source>
        <dbReference type="Proteomes" id="UP000887226"/>
    </source>
</evidence>
<dbReference type="SUPFAM" id="SSF56112">
    <property type="entry name" value="Protein kinase-like (PK-like)"/>
    <property type="match status" value="1"/>
</dbReference>
<sequence length="678" mass="75120">MDAPSSNPSHTSSPDSRPTDVHFPIPEEEDETSSEAAEPITPTEHQNPQIFTDGIILIKKSATDGIIHQKVPLILNTSATPPPSSAENKNSDATPMSGSPTPPTPQIPAPRSGSSSTDGKLGRAVSALFRRSNSYMASPSVARPNLTSNGSDPLLVQARKSTVNPLTSVNNTPISSRSITPPSPSSPTKEYKHQETNHLRVHEPSKNDFFGSHRKNRSSTGLSLKEKLLRKRKGHHAAGTNLEGRNRSTSVDLDHAAHQQPTINHAVQHMSRQPWALPAETGVGLKSRRMSLSLPDDFHVEPVNLYKEFEDRRKIFKKVVGTGASGNVRLMSKKGHPEECYAVKEFRGKSSNEDKADYEKKVKSEYTIAKSAHHPNIVETFQLGIHHGRWNQVMEFCEQGDLYQLTKVGYLKDNQHQSDRLCLFKQLIQGINYLHSHGIAHRDIKLENLLLTKDSKLKITDFGVSDVFCGLHPGMDIAGGQCGRDMDDQKIRRCAPGMCGSPPYVAPEVVAKQGYYDPRPLDVWGAACVMLAICAGGSIWEKAELGKNAVYDSLVEGWKKWNCKHKDDGVSTISEQDYPHVGFFDNFINPPALRRLLLCMLNPDPEKRATIAAVANNRWLKNVECCQVDSYEDPTKVIDASKARCSRKQAKVVLHNHLAPHSQHKHMFVRMPGSTDMQ</sequence>
<feature type="compositionally biased region" description="Polar residues" evidence="4">
    <location>
        <begin position="160"/>
        <end position="171"/>
    </location>
</feature>
<evidence type="ECO:0000256" key="3">
    <source>
        <dbReference type="PROSITE-ProRule" id="PRU10141"/>
    </source>
</evidence>
<keyword evidence="2 3" id="KW-0067">ATP-binding</keyword>
<feature type="region of interest" description="Disordered" evidence="4">
    <location>
        <begin position="77"/>
        <end position="121"/>
    </location>
</feature>
<dbReference type="GO" id="GO:0005524">
    <property type="term" value="F:ATP binding"/>
    <property type="evidence" value="ECO:0007669"/>
    <property type="project" value="UniProtKB-UniRule"/>
</dbReference>
<dbReference type="SMART" id="SM00220">
    <property type="entry name" value="S_TKc"/>
    <property type="match status" value="1"/>
</dbReference>
<keyword evidence="7" id="KW-1185">Reference proteome</keyword>
<name>A0A9P7Z0J8_9HELO</name>
<dbReference type="InterPro" id="IPR011009">
    <property type="entry name" value="Kinase-like_dom_sf"/>
</dbReference>
<proteinExistence type="predicted"/>
<feature type="compositionally biased region" description="Basic and acidic residues" evidence="4">
    <location>
        <begin position="189"/>
        <end position="206"/>
    </location>
</feature>
<keyword evidence="6" id="KW-0808">Transferase</keyword>
<dbReference type="InterPro" id="IPR008271">
    <property type="entry name" value="Ser/Thr_kinase_AS"/>
</dbReference>
<evidence type="ECO:0000313" key="6">
    <source>
        <dbReference type="EMBL" id="KAG9242645.1"/>
    </source>
</evidence>
<dbReference type="GO" id="GO:0004672">
    <property type="term" value="F:protein kinase activity"/>
    <property type="evidence" value="ECO:0007669"/>
    <property type="project" value="InterPro"/>
</dbReference>
<dbReference type="PROSITE" id="PS00108">
    <property type="entry name" value="PROTEIN_KINASE_ST"/>
    <property type="match status" value="1"/>
</dbReference>
<accession>A0A9P7Z0J8</accession>
<feature type="binding site" evidence="3">
    <location>
        <position position="344"/>
    </location>
    <ligand>
        <name>ATP</name>
        <dbReference type="ChEBI" id="CHEBI:30616"/>
    </ligand>
</feature>
<dbReference type="InterPro" id="IPR017441">
    <property type="entry name" value="Protein_kinase_ATP_BS"/>
</dbReference>